<sequence>AFALPTLETPSKAAPAPEEGRLYTHPDGREEAVRFLREKPAPMIRDAVPDFVQAGSFGGKRQGYYFSTGDSGLGYYRDAQQELPPAEGDEQ</sequence>
<evidence type="ECO:0000256" key="1">
    <source>
        <dbReference type="SAM" id="MobiDB-lite"/>
    </source>
</evidence>
<name>A0ABN9REW3_9DINO</name>
<proteinExistence type="predicted"/>
<feature type="non-terminal residue" evidence="2">
    <location>
        <position position="91"/>
    </location>
</feature>
<dbReference type="Proteomes" id="UP001189429">
    <property type="component" value="Unassembled WGS sequence"/>
</dbReference>
<reference evidence="2" key="1">
    <citation type="submission" date="2023-10" db="EMBL/GenBank/DDBJ databases">
        <authorList>
            <person name="Chen Y."/>
            <person name="Shah S."/>
            <person name="Dougan E. K."/>
            <person name="Thang M."/>
            <person name="Chan C."/>
        </authorList>
    </citation>
    <scope>NUCLEOTIDE SEQUENCE [LARGE SCALE GENOMIC DNA]</scope>
</reference>
<feature type="non-terminal residue" evidence="2">
    <location>
        <position position="1"/>
    </location>
</feature>
<feature type="compositionally biased region" description="Basic and acidic residues" evidence="1">
    <location>
        <begin position="18"/>
        <end position="27"/>
    </location>
</feature>
<evidence type="ECO:0000313" key="2">
    <source>
        <dbReference type="EMBL" id="CAK0817569.1"/>
    </source>
</evidence>
<comment type="caution">
    <text evidence="2">The sequence shown here is derived from an EMBL/GenBank/DDBJ whole genome shotgun (WGS) entry which is preliminary data.</text>
</comment>
<dbReference type="EMBL" id="CAUYUJ010006498">
    <property type="protein sequence ID" value="CAK0817569.1"/>
    <property type="molecule type" value="Genomic_DNA"/>
</dbReference>
<keyword evidence="3" id="KW-1185">Reference proteome</keyword>
<accession>A0ABN9REW3</accession>
<protein>
    <submittedName>
        <fullName evidence="2">Uncharacterized protein</fullName>
    </submittedName>
</protein>
<evidence type="ECO:0000313" key="3">
    <source>
        <dbReference type="Proteomes" id="UP001189429"/>
    </source>
</evidence>
<feature type="region of interest" description="Disordered" evidence="1">
    <location>
        <begin position="1"/>
        <end position="27"/>
    </location>
</feature>
<organism evidence="2 3">
    <name type="scientific">Prorocentrum cordatum</name>
    <dbReference type="NCBI Taxonomy" id="2364126"/>
    <lineage>
        <taxon>Eukaryota</taxon>
        <taxon>Sar</taxon>
        <taxon>Alveolata</taxon>
        <taxon>Dinophyceae</taxon>
        <taxon>Prorocentrales</taxon>
        <taxon>Prorocentraceae</taxon>
        <taxon>Prorocentrum</taxon>
    </lineage>
</organism>
<gene>
    <name evidence="2" type="ORF">PCOR1329_LOCUS20134</name>
</gene>